<dbReference type="GO" id="GO:0003677">
    <property type="term" value="F:DNA binding"/>
    <property type="evidence" value="ECO:0007669"/>
    <property type="project" value="InterPro"/>
</dbReference>
<evidence type="ECO:0000313" key="3">
    <source>
        <dbReference type="EMBL" id="RZU53458.1"/>
    </source>
</evidence>
<dbReference type="AlphaFoldDB" id="A0A4Q7ZQQ1"/>
<reference evidence="3 4" key="1">
    <citation type="submission" date="2019-02" db="EMBL/GenBank/DDBJ databases">
        <title>Sequencing the genomes of 1000 actinobacteria strains.</title>
        <authorList>
            <person name="Klenk H.-P."/>
        </authorList>
    </citation>
    <scope>NUCLEOTIDE SEQUENCE [LARGE SCALE GENOMIC DNA]</scope>
    <source>
        <strain evidence="3 4">DSM 45162</strain>
    </source>
</reference>
<dbReference type="Pfam" id="PF00931">
    <property type="entry name" value="NB-ARC"/>
    <property type="match status" value="1"/>
</dbReference>
<gene>
    <name evidence="3" type="ORF">EV385_5385</name>
</gene>
<proteinExistence type="predicted"/>
<protein>
    <submittedName>
        <fullName evidence="3">Helix-turn-helix protein</fullName>
    </submittedName>
</protein>
<dbReference type="GO" id="GO:0043531">
    <property type="term" value="F:ADP binding"/>
    <property type="evidence" value="ECO:0007669"/>
    <property type="project" value="InterPro"/>
</dbReference>
<accession>A0A4Q7ZQQ1</accession>
<dbReference type="Gene3D" id="3.40.50.300">
    <property type="entry name" value="P-loop containing nucleotide triphosphate hydrolases"/>
    <property type="match status" value="1"/>
</dbReference>
<dbReference type="InterPro" id="IPR011990">
    <property type="entry name" value="TPR-like_helical_dom_sf"/>
</dbReference>
<sequence>MSSVDVPVGDVSGEGPVSPVVTRFPSGQAGIEEFGQLVLRHRLACKLTQEELSEQSGLSTRAISDIERGRARRPQRRSLEALADALRLRDLARAEFLAAGRNRQARDTAPPADGTGEAVGSLCALPPDTDTLTGRDPQLVRIEELARAAADGKAAVPIVVVISGPAGIGKSALANHVAYRLADQFPDGQLFIDLRAMDTSVLTAAEALARLLYSLGVAPGDMPAQESERASLYRSLLRGRRVLIVLDNVADEAQVRPLLPAEPRCLILLTSRYTLPGLGTPHRVGLELLSPDDARTLLRDSLGADRVDAEPQAADRLITLCGRLPLALRIVANRLLTRAHWSLAQFAERLSDERQRLELLQAGDLAVESALHLSYRQLGPEAVVFRRLALAAGGDFDRRLAATLADISEIAAEDQLEDLVDAHLLEPAGRHGRYRFHDLVRLFAARRLDEDDTVRSRVAAHRRMVRSLLHTAVLAGSFYERDPDRARRLRTRPADVRTVPIADRQQAQNWLETELPHWLPALREAARLGLHDEVIEVGGAMHWYSDVHAGLSVWIEVFGLAAAAARASGRRHDEAVQLNFLGWAHGVVDGGWSECVRTHEQALTLAREIGDRREESWALSALSYQCAPRDPERSERRAREAVEISAGLEDSHNHFLIEANLAAVLCMTGKFAEAAELHGRLAAMLAEAERVEGAGGTASSLRGVVARWLAQDLEGMGRHAEAVMAVRTAVELFAVTGNRLAQALSRTLEADLLRTLGDQAGAGACLQEAVELFSAMKRFERVADVLLRAAELSVAGDDRAAAQTYVDRAREVLVRLDPEPAGRLSARISTLVQQPPFEMEHRSSMP</sequence>
<feature type="region of interest" description="Disordered" evidence="1">
    <location>
        <begin position="102"/>
        <end position="127"/>
    </location>
</feature>
<dbReference type="Proteomes" id="UP000292564">
    <property type="component" value="Unassembled WGS sequence"/>
</dbReference>
<keyword evidence="4" id="KW-1185">Reference proteome</keyword>
<dbReference type="InterPro" id="IPR002182">
    <property type="entry name" value="NB-ARC"/>
</dbReference>
<evidence type="ECO:0000259" key="2">
    <source>
        <dbReference type="PROSITE" id="PS50943"/>
    </source>
</evidence>
<dbReference type="SUPFAM" id="SSF47413">
    <property type="entry name" value="lambda repressor-like DNA-binding domains"/>
    <property type="match status" value="1"/>
</dbReference>
<dbReference type="SMART" id="SM00530">
    <property type="entry name" value="HTH_XRE"/>
    <property type="match status" value="1"/>
</dbReference>
<dbReference type="SUPFAM" id="SSF52540">
    <property type="entry name" value="P-loop containing nucleoside triphosphate hydrolases"/>
    <property type="match status" value="1"/>
</dbReference>
<name>A0A4Q7ZQQ1_9ACTN</name>
<evidence type="ECO:0000256" key="1">
    <source>
        <dbReference type="SAM" id="MobiDB-lite"/>
    </source>
</evidence>
<dbReference type="Pfam" id="PF01381">
    <property type="entry name" value="HTH_3"/>
    <property type="match status" value="1"/>
</dbReference>
<dbReference type="EMBL" id="SHKY01000001">
    <property type="protein sequence ID" value="RZU53458.1"/>
    <property type="molecule type" value="Genomic_DNA"/>
</dbReference>
<dbReference type="PRINTS" id="PR00364">
    <property type="entry name" value="DISEASERSIST"/>
</dbReference>
<dbReference type="PANTHER" id="PTHR47691:SF3">
    <property type="entry name" value="HTH-TYPE TRANSCRIPTIONAL REGULATOR RV0890C-RELATED"/>
    <property type="match status" value="1"/>
</dbReference>
<organism evidence="3 4">
    <name type="scientific">Krasilnikovia cinnamomea</name>
    <dbReference type="NCBI Taxonomy" id="349313"/>
    <lineage>
        <taxon>Bacteria</taxon>
        <taxon>Bacillati</taxon>
        <taxon>Actinomycetota</taxon>
        <taxon>Actinomycetes</taxon>
        <taxon>Micromonosporales</taxon>
        <taxon>Micromonosporaceae</taxon>
        <taxon>Krasilnikovia</taxon>
    </lineage>
</organism>
<dbReference type="CDD" id="cd00093">
    <property type="entry name" value="HTH_XRE"/>
    <property type="match status" value="1"/>
</dbReference>
<dbReference type="InterPro" id="IPR001387">
    <property type="entry name" value="Cro/C1-type_HTH"/>
</dbReference>
<dbReference type="PROSITE" id="PS50943">
    <property type="entry name" value="HTH_CROC1"/>
    <property type="match status" value="1"/>
</dbReference>
<evidence type="ECO:0000313" key="4">
    <source>
        <dbReference type="Proteomes" id="UP000292564"/>
    </source>
</evidence>
<dbReference type="SUPFAM" id="SSF48452">
    <property type="entry name" value="TPR-like"/>
    <property type="match status" value="2"/>
</dbReference>
<dbReference type="InterPro" id="IPR027417">
    <property type="entry name" value="P-loop_NTPase"/>
</dbReference>
<feature type="domain" description="HTH cro/C1-type" evidence="2">
    <location>
        <begin position="38"/>
        <end position="94"/>
    </location>
</feature>
<comment type="caution">
    <text evidence="3">The sequence shown here is derived from an EMBL/GenBank/DDBJ whole genome shotgun (WGS) entry which is preliminary data.</text>
</comment>
<dbReference type="Gene3D" id="1.10.260.40">
    <property type="entry name" value="lambda repressor-like DNA-binding domains"/>
    <property type="match status" value="1"/>
</dbReference>
<dbReference type="InterPro" id="IPR010982">
    <property type="entry name" value="Lambda_DNA-bd_dom_sf"/>
</dbReference>
<dbReference type="PANTHER" id="PTHR47691">
    <property type="entry name" value="REGULATOR-RELATED"/>
    <property type="match status" value="1"/>
</dbReference>
<dbReference type="Gene3D" id="1.25.40.10">
    <property type="entry name" value="Tetratricopeptide repeat domain"/>
    <property type="match status" value="1"/>
</dbReference>